<dbReference type="GO" id="GO:0006637">
    <property type="term" value="P:acyl-CoA metabolic process"/>
    <property type="evidence" value="ECO:0007669"/>
    <property type="project" value="TreeGrafter"/>
</dbReference>
<dbReference type="GO" id="GO:0015645">
    <property type="term" value="F:fatty acid ligase activity"/>
    <property type="evidence" value="ECO:0007669"/>
    <property type="project" value="TreeGrafter"/>
</dbReference>
<gene>
    <name evidence="7" type="ORF">SAMN04487977_101623</name>
</gene>
<name>A0A1H9B9W1_9SPIR</name>
<dbReference type="EMBL" id="FOFU01000001">
    <property type="protein sequence ID" value="SEP85491.1"/>
    <property type="molecule type" value="Genomic_DNA"/>
</dbReference>
<dbReference type="InterPro" id="IPR025110">
    <property type="entry name" value="AMP-bd_C"/>
</dbReference>
<evidence type="ECO:0000259" key="5">
    <source>
        <dbReference type="Pfam" id="PF00501"/>
    </source>
</evidence>
<reference evidence="7 8" key="1">
    <citation type="submission" date="2016-10" db="EMBL/GenBank/DDBJ databases">
        <authorList>
            <person name="de Groot N.N."/>
        </authorList>
    </citation>
    <scope>NUCLEOTIDE SEQUENCE [LARGE SCALE GENOMIC DNA]</scope>
    <source>
        <strain evidence="7 8">B25</strain>
    </source>
</reference>
<feature type="domain" description="AMP-binding enzyme C-terminal" evidence="6">
    <location>
        <begin position="479"/>
        <end position="557"/>
    </location>
</feature>
<organism evidence="7 8">
    <name type="scientific">Treponema bryantii</name>
    <dbReference type="NCBI Taxonomy" id="163"/>
    <lineage>
        <taxon>Bacteria</taxon>
        <taxon>Pseudomonadati</taxon>
        <taxon>Spirochaetota</taxon>
        <taxon>Spirochaetia</taxon>
        <taxon>Spirochaetales</taxon>
        <taxon>Treponemataceae</taxon>
        <taxon>Treponema</taxon>
    </lineage>
</organism>
<dbReference type="InterPro" id="IPR000873">
    <property type="entry name" value="AMP-dep_synth/lig_dom"/>
</dbReference>
<dbReference type="Gene3D" id="3.40.50.12780">
    <property type="entry name" value="N-terminal domain of ligase-like"/>
    <property type="match status" value="1"/>
</dbReference>
<evidence type="ECO:0000259" key="6">
    <source>
        <dbReference type="Pfam" id="PF13193"/>
    </source>
</evidence>
<keyword evidence="8" id="KW-1185">Reference proteome</keyword>
<dbReference type="GO" id="GO:0005524">
    <property type="term" value="F:ATP binding"/>
    <property type="evidence" value="ECO:0007669"/>
    <property type="project" value="UniProtKB-KW"/>
</dbReference>
<keyword evidence="2" id="KW-0436">Ligase</keyword>
<dbReference type="InterPro" id="IPR042099">
    <property type="entry name" value="ANL_N_sf"/>
</dbReference>
<dbReference type="SUPFAM" id="SSF56801">
    <property type="entry name" value="Acetyl-CoA synthetase-like"/>
    <property type="match status" value="1"/>
</dbReference>
<dbReference type="GO" id="GO:0016405">
    <property type="term" value="F:CoA-ligase activity"/>
    <property type="evidence" value="ECO:0007669"/>
    <property type="project" value="UniProtKB-ARBA"/>
</dbReference>
<evidence type="ECO:0000256" key="4">
    <source>
        <dbReference type="ARBA" id="ARBA00022840"/>
    </source>
</evidence>
<dbReference type="STRING" id="163.SAMN04487775_102314"/>
<protein>
    <submittedName>
        <fullName evidence="7">Acetyl-CoA synthetase</fullName>
    </submittedName>
</protein>
<dbReference type="GO" id="GO:0006633">
    <property type="term" value="P:fatty acid biosynthetic process"/>
    <property type="evidence" value="ECO:0007669"/>
    <property type="project" value="TreeGrafter"/>
</dbReference>
<sequence>MLEDFLEKTEFKDYNDFFANYKIKVPENFNFGYDVVDVLAQRTPDATAFIWCNDNDEELRMTFGELKERTDKAAAYFRSIGIKRGDFVMLILQRRYEFWISIVALHKIGASVIPATHMLTKEDIVFRCNAAYIKAVVAVDHRELFTYIEDAQKECPSLKTLVAVPPFGLDKGMSDEFKAKHPTWLDFTEGYLNVSEAALADFHALKREDISKNDDILLAYFTSGTTSHPKLVSHNFLYPLGHIVTASYWQQVQKGGLHLTVADTGWGKAVWGKLYGQWIAECSVFIYDYHDKFKPIDLIKQIEKHHITSFCAPPTIYRFLIQEDLSQYDFSSCLHWSTAGEPLSEEVFNKWKEITGKEIREGFGQTETTLSLFNYGNERIKPGSLGKPAPYYNVTLIDEEGNKVEDGEVGEIVVDMSNGNFPGLFMEYFGDEAKTKSVMHDGYYHTSDNAWRDEDGYFWFTGRNDDVIKCSGYRIGTFEVESVLMQHPAVVECAVTAAPDPVRGQVVKATIILAKGYEPSDELVKDIQNFVKKTTAPYKYPRIVDFVKELPKTISGKIKRKDIK</sequence>
<dbReference type="InterPro" id="IPR045851">
    <property type="entry name" value="AMP-bd_C_sf"/>
</dbReference>
<proteinExistence type="inferred from homology"/>
<dbReference type="eggNOG" id="COG0365">
    <property type="taxonomic scope" value="Bacteria"/>
</dbReference>
<dbReference type="Pfam" id="PF00501">
    <property type="entry name" value="AMP-binding"/>
    <property type="match status" value="1"/>
</dbReference>
<dbReference type="Proteomes" id="UP000182360">
    <property type="component" value="Unassembled WGS sequence"/>
</dbReference>
<evidence type="ECO:0000256" key="1">
    <source>
        <dbReference type="ARBA" id="ARBA00006432"/>
    </source>
</evidence>
<dbReference type="RefSeq" id="WP_074640777.1">
    <property type="nucleotide sequence ID" value="NZ_FOFU01000001.1"/>
</dbReference>
<evidence type="ECO:0000313" key="7">
    <source>
        <dbReference type="EMBL" id="SEP85491.1"/>
    </source>
</evidence>
<accession>A0A1H9B9W1</accession>
<evidence type="ECO:0000313" key="8">
    <source>
        <dbReference type="Proteomes" id="UP000182360"/>
    </source>
</evidence>
<dbReference type="PANTHER" id="PTHR43605:SF10">
    <property type="entry name" value="ACYL-COA SYNTHETASE MEDIUM CHAIN FAMILY MEMBER 3"/>
    <property type="match status" value="1"/>
</dbReference>
<dbReference type="AlphaFoldDB" id="A0A1H9B9W1"/>
<dbReference type="FunFam" id="3.30.300.30:FF:000005">
    <property type="entry name" value="Acyl-coenzyme A synthetase ACSM5, mitochondrial"/>
    <property type="match status" value="1"/>
</dbReference>
<evidence type="ECO:0000256" key="3">
    <source>
        <dbReference type="ARBA" id="ARBA00022741"/>
    </source>
</evidence>
<dbReference type="Gene3D" id="3.30.300.30">
    <property type="match status" value="1"/>
</dbReference>
<keyword evidence="3" id="KW-0547">Nucleotide-binding</keyword>
<dbReference type="InterPro" id="IPR051087">
    <property type="entry name" value="Mitochondrial_ACSM"/>
</dbReference>
<comment type="similarity">
    <text evidence="1">Belongs to the ATP-dependent AMP-binding enzyme family.</text>
</comment>
<dbReference type="PANTHER" id="PTHR43605">
    <property type="entry name" value="ACYL-COENZYME A SYNTHETASE"/>
    <property type="match status" value="1"/>
</dbReference>
<dbReference type="Pfam" id="PF13193">
    <property type="entry name" value="AMP-binding_C"/>
    <property type="match status" value="1"/>
</dbReference>
<dbReference type="GO" id="GO:0004321">
    <property type="term" value="F:fatty-acyl-CoA synthase activity"/>
    <property type="evidence" value="ECO:0007669"/>
    <property type="project" value="TreeGrafter"/>
</dbReference>
<feature type="domain" description="AMP-dependent synthetase/ligase" evidence="5">
    <location>
        <begin position="40"/>
        <end position="417"/>
    </location>
</feature>
<keyword evidence="4" id="KW-0067">ATP-binding</keyword>
<dbReference type="OrthoDB" id="311554at2"/>
<evidence type="ECO:0000256" key="2">
    <source>
        <dbReference type="ARBA" id="ARBA00022598"/>
    </source>
</evidence>